<sequence>MADRSGQVKAVAILFLITTWVLVPLRLYCRGYIVKSFGSDDWILCFLQIVFTIYLISQLLGAVAGTGRHKTDITPEANTEALRVSNERSSVVVREFGANTAVLATGQWWFICELLYIISTCALKISVGFSLLRICVRPAYARIIHFLMYATGLVGIVYFLMVLLQCRPMSTFWEQSPRTNDLCFKNSIVLGLTYTIAIMNCLADWAFSILPILVVKHLNMRRSTKVSLSAILGLAALGSIATVVRCFYIPTLLVGDDFLFATTEVALWSTIEPGLGIIATSLAILRPLYRAMKIRIGLYGSQTAEYHIRDTDAVSLYSAAKTAGNLSQSNVFGLFKGATKTESSDNAHMSETRELHVTTELTAPAVAWVSPG</sequence>
<keyword evidence="2 6" id="KW-0812">Transmembrane</keyword>
<name>A0A9P8UUK5_9PEZI</name>
<feature type="transmembrane region" description="Helical" evidence="6">
    <location>
        <begin position="188"/>
        <end position="214"/>
    </location>
</feature>
<dbReference type="AlphaFoldDB" id="A0A9P8UUK5"/>
<feature type="transmembrane region" description="Helical" evidence="6">
    <location>
        <begin position="108"/>
        <end position="132"/>
    </location>
</feature>
<evidence type="ECO:0000256" key="5">
    <source>
        <dbReference type="ARBA" id="ARBA00038359"/>
    </source>
</evidence>
<evidence type="ECO:0000256" key="2">
    <source>
        <dbReference type="ARBA" id="ARBA00022692"/>
    </source>
</evidence>
<reference evidence="8" key="1">
    <citation type="journal article" date="2021" name="Nat. Commun.">
        <title>Genetic determinants of endophytism in the Arabidopsis root mycobiome.</title>
        <authorList>
            <person name="Mesny F."/>
            <person name="Miyauchi S."/>
            <person name="Thiergart T."/>
            <person name="Pickel B."/>
            <person name="Atanasova L."/>
            <person name="Karlsson M."/>
            <person name="Huettel B."/>
            <person name="Barry K.W."/>
            <person name="Haridas S."/>
            <person name="Chen C."/>
            <person name="Bauer D."/>
            <person name="Andreopoulos W."/>
            <person name="Pangilinan J."/>
            <person name="LaButti K."/>
            <person name="Riley R."/>
            <person name="Lipzen A."/>
            <person name="Clum A."/>
            <person name="Drula E."/>
            <person name="Henrissat B."/>
            <person name="Kohler A."/>
            <person name="Grigoriev I.V."/>
            <person name="Martin F.M."/>
            <person name="Hacquard S."/>
        </authorList>
    </citation>
    <scope>NUCLEOTIDE SEQUENCE</scope>
    <source>
        <strain evidence="8">MPI-SDFR-AT-0073</strain>
    </source>
</reference>
<comment type="caution">
    <text evidence="8">The sequence shown here is derived from an EMBL/GenBank/DDBJ whole genome shotgun (WGS) entry which is preliminary data.</text>
</comment>
<feature type="transmembrane region" description="Helical" evidence="6">
    <location>
        <begin position="41"/>
        <end position="60"/>
    </location>
</feature>
<evidence type="ECO:0000256" key="4">
    <source>
        <dbReference type="ARBA" id="ARBA00023136"/>
    </source>
</evidence>
<evidence type="ECO:0000259" key="7">
    <source>
        <dbReference type="Pfam" id="PF20684"/>
    </source>
</evidence>
<keyword evidence="4 6" id="KW-0472">Membrane</keyword>
<dbReference type="Proteomes" id="UP000758603">
    <property type="component" value="Unassembled WGS sequence"/>
</dbReference>
<feature type="transmembrane region" description="Helical" evidence="6">
    <location>
        <begin position="144"/>
        <end position="164"/>
    </location>
</feature>
<dbReference type="PANTHER" id="PTHR33048:SF96">
    <property type="entry name" value="INTEGRAL MEMBRANE PROTEIN"/>
    <property type="match status" value="1"/>
</dbReference>
<dbReference type="EMBL" id="JAGPXC010000001">
    <property type="protein sequence ID" value="KAH6659439.1"/>
    <property type="molecule type" value="Genomic_DNA"/>
</dbReference>
<dbReference type="InterPro" id="IPR049326">
    <property type="entry name" value="Rhodopsin_dom_fungi"/>
</dbReference>
<protein>
    <recommendedName>
        <fullName evidence="7">Rhodopsin domain-containing protein</fullName>
    </recommendedName>
</protein>
<proteinExistence type="inferred from homology"/>
<organism evidence="8 9">
    <name type="scientific">Truncatella angustata</name>
    <dbReference type="NCBI Taxonomy" id="152316"/>
    <lineage>
        <taxon>Eukaryota</taxon>
        <taxon>Fungi</taxon>
        <taxon>Dikarya</taxon>
        <taxon>Ascomycota</taxon>
        <taxon>Pezizomycotina</taxon>
        <taxon>Sordariomycetes</taxon>
        <taxon>Xylariomycetidae</taxon>
        <taxon>Amphisphaeriales</taxon>
        <taxon>Sporocadaceae</taxon>
        <taxon>Truncatella</taxon>
    </lineage>
</organism>
<dbReference type="GO" id="GO:0016020">
    <property type="term" value="C:membrane"/>
    <property type="evidence" value="ECO:0007669"/>
    <property type="project" value="UniProtKB-SubCell"/>
</dbReference>
<feature type="transmembrane region" description="Helical" evidence="6">
    <location>
        <begin position="12"/>
        <end position="29"/>
    </location>
</feature>
<evidence type="ECO:0000256" key="6">
    <source>
        <dbReference type="SAM" id="Phobius"/>
    </source>
</evidence>
<dbReference type="PANTHER" id="PTHR33048">
    <property type="entry name" value="PTH11-LIKE INTEGRAL MEMBRANE PROTEIN (AFU_ORTHOLOGUE AFUA_5G11245)"/>
    <property type="match status" value="1"/>
</dbReference>
<dbReference type="InterPro" id="IPR052337">
    <property type="entry name" value="SAT4-like"/>
</dbReference>
<keyword evidence="9" id="KW-1185">Reference proteome</keyword>
<feature type="domain" description="Rhodopsin" evidence="7">
    <location>
        <begin position="25"/>
        <end position="290"/>
    </location>
</feature>
<evidence type="ECO:0000256" key="3">
    <source>
        <dbReference type="ARBA" id="ARBA00022989"/>
    </source>
</evidence>
<dbReference type="GeneID" id="70127984"/>
<evidence type="ECO:0000313" key="8">
    <source>
        <dbReference type="EMBL" id="KAH6659439.1"/>
    </source>
</evidence>
<comment type="subcellular location">
    <subcellularLocation>
        <location evidence="1">Membrane</location>
        <topology evidence="1">Multi-pass membrane protein</topology>
    </subcellularLocation>
</comment>
<feature type="transmembrane region" description="Helical" evidence="6">
    <location>
        <begin position="265"/>
        <end position="285"/>
    </location>
</feature>
<evidence type="ECO:0000313" key="9">
    <source>
        <dbReference type="Proteomes" id="UP000758603"/>
    </source>
</evidence>
<comment type="similarity">
    <text evidence="5">Belongs to the SAT4 family.</text>
</comment>
<dbReference type="RefSeq" id="XP_045963570.1">
    <property type="nucleotide sequence ID" value="XM_046099092.1"/>
</dbReference>
<dbReference type="OrthoDB" id="3936451at2759"/>
<evidence type="ECO:0000256" key="1">
    <source>
        <dbReference type="ARBA" id="ARBA00004141"/>
    </source>
</evidence>
<dbReference type="Pfam" id="PF20684">
    <property type="entry name" value="Fung_rhodopsin"/>
    <property type="match status" value="1"/>
</dbReference>
<accession>A0A9P8UUK5</accession>
<gene>
    <name evidence="8" type="ORF">BKA67DRAFT_529592</name>
</gene>
<feature type="transmembrane region" description="Helical" evidence="6">
    <location>
        <begin position="226"/>
        <end position="253"/>
    </location>
</feature>
<keyword evidence="3 6" id="KW-1133">Transmembrane helix</keyword>